<reference evidence="2" key="1">
    <citation type="submission" date="2021-01" db="EMBL/GenBank/DDBJ databases">
        <authorList>
            <person name="Corre E."/>
            <person name="Pelletier E."/>
            <person name="Niang G."/>
            <person name="Scheremetjew M."/>
            <person name="Finn R."/>
            <person name="Kale V."/>
            <person name="Holt S."/>
            <person name="Cochrane G."/>
            <person name="Meng A."/>
            <person name="Brown T."/>
            <person name="Cohen L."/>
        </authorList>
    </citation>
    <scope>NUCLEOTIDE SEQUENCE</scope>
    <source>
        <strain evidence="2">SAG 11-49</strain>
    </source>
</reference>
<accession>A0A7S0RGA9</accession>
<gene>
    <name evidence="2" type="ORF">CLEI1391_LOCUS7656</name>
</gene>
<protein>
    <recommendedName>
        <fullName evidence="3">WW domain-containing protein</fullName>
    </recommendedName>
</protein>
<feature type="region of interest" description="Disordered" evidence="1">
    <location>
        <begin position="86"/>
        <end position="191"/>
    </location>
</feature>
<feature type="compositionally biased region" description="Low complexity" evidence="1">
    <location>
        <begin position="102"/>
        <end position="116"/>
    </location>
</feature>
<proteinExistence type="predicted"/>
<name>A0A7S0RGA9_9CHLO</name>
<evidence type="ECO:0000256" key="1">
    <source>
        <dbReference type="SAM" id="MobiDB-lite"/>
    </source>
</evidence>
<evidence type="ECO:0000313" key="2">
    <source>
        <dbReference type="EMBL" id="CAD8676839.1"/>
    </source>
</evidence>
<dbReference type="EMBL" id="HBFB01013625">
    <property type="protein sequence ID" value="CAD8676839.1"/>
    <property type="molecule type" value="Transcribed_RNA"/>
</dbReference>
<organism evidence="2">
    <name type="scientific">Chlamydomonas leiostraca</name>
    <dbReference type="NCBI Taxonomy" id="1034604"/>
    <lineage>
        <taxon>Eukaryota</taxon>
        <taxon>Viridiplantae</taxon>
        <taxon>Chlorophyta</taxon>
        <taxon>core chlorophytes</taxon>
        <taxon>Chlorophyceae</taxon>
        <taxon>CS clade</taxon>
        <taxon>Chlamydomonadales</taxon>
        <taxon>Chlamydomonadaceae</taxon>
        <taxon>Chlamydomonas</taxon>
    </lineage>
</organism>
<dbReference type="AlphaFoldDB" id="A0A7S0RGA9"/>
<sequence length="418" mass="44524">MEPPPVTPESVKKLGIELGITVDDKTSLNLLAVARLLLTLPLPTSYKHALSDESGQWESVYIDKRTGLTTPKHPNLEAAKKLVAKLRQQSGGSSARAANDTQASQPDQQPAAPQAEPDSEPEPSAEGAQAEQAGDAEAESAPGAAQPPAPAEESAQSTGDAGRAQAASTSGNDNSSGSSTAKQTVMGFTKPDGTPYYYDFATESEVEGEPANGTVIEAPASDLVQEAGMAPQSASDIKALKFYSWWYEDIESSDLTLRVSGNSEAGGGLKRRYVTVEYDLPSQSFGIRSVTDEQELAISNILAVTSKSGGTVEVWDLHVGATLNIMGRSLALMKADGSTGIWIDHHAKRLKKLKATLLGELQKYRPRGHKPAVTHDRGDKASGGLSLRYTVNQINTMLDELQQYRPSVAAKLRTQIQI</sequence>
<evidence type="ECO:0008006" key="3">
    <source>
        <dbReference type="Google" id="ProtNLM"/>
    </source>
</evidence>
<feature type="compositionally biased region" description="Low complexity" evidence="1">
    <location>
        <begin position="166"/>
        <end position="180"/>
    </location>
</feature>
<feature type="compositionally biased region" description="Low complexity" evidence="1">
    <location>
        <begin position="124"/>
        <end position="144"/>
    </location>
</feature>